<evidence type="ECO:0000256" key="3">
    <source>
        <dbReference type="ARBA" id="ARBA00023242"/>
    </source>
</evidence>
<feature type="region of interest" description="Disordered" evidence="7">
    <location>
        <begin position="700"/>
        <end position="719"/>
    </location>
</feature>
<comment type="subcellular location">
    <subcellularLocation>
        <location evidence="1">Nucleus</location>
    </subcellularLocation>
</comment>
<comment type="caution">
    <text evidence="9">The sequence shown here is derived from an EMBL/GenBank/DDBJ whole genome shotgun (WGS) entry which is preliminary data.</text>
</comment>
<protein>
    <recommendedName>
        <fullName evidence="8">C2H2-type domain-containing protein</fullName>
    </recommendedName>
</protein>
<keyword evidence="5" id="KW-0853">WD repeat</keyword>
<feature type="region of interest" description="Disordered" evidence="7">
    <location>
        <begin position="2723"/>
        <end position="2744"/>
    </location>
</feature>
<dbReference type="InterPro" id="IPR013087">
    <property type="entry name" value="Znf_C2H2_type"/>
</dbReference>
<dbReference type="GO" id="GO:0005634">
    <property type="term" value="C:nucleus"/>
    <property type="evidence" value="ECO:0007669"/>
    <property type="project" value="UniProtKB-SubCell"/>
</dbReference>
<evidence type="ECO:0000259" key="8">
    <source>
        <dbReference type="PROSITE" id="PS50157"/>
    </source>
</evidence>
<dbReference type="EMBL" id="JAWZYT010000890">
    <property type="protein sequence ID" value="KAK4317793.1"/>
    <property type="molecule type" value="Genomic_DNA"/>
</dbReference>
<dbReference type="PROSITE" id="PS50157">
    <property type="entry name" value="ZINC_FINGER_C2H2_2"/>
    <property type="match status" value="1"/>
</dbReference>
<feature type="compositionally biased region" description="Polar residues" evidence="7">
    <location>
        <begin position="734"/>
        <end position="765"/>
    </location>
</feature>
<feature type="compositionally biased region" description="Basic and acidic residues" evidence="7">
    <location>
        <begin position="1919"/>
        <end position="1932"/>
    </location>
</feature>
<sequence length="2874" mass="318123">MEGGKAGGTGLPTNPEANVYNSDLPLYNHDQICDEEEDGRDYLPFNTYGTSIAYLTSRSGSRERSECLSRESSVTSGSDRSNPRLQDATCDFCGKNFTSSAALQTHYHMAHGGGQGNSGSISRRDSGADQCKWGSNTPPHYVSESMFETSHCDNSAFRRVQGGSRSERPIRFRRESEEVMEHMMNTSLSVKSEEQGFSDGSYHQLRRHPGRSSFVRSNSSGTLVNAGVSGMKRKFVEEPGNSRVHGRYRIGKRKAREPCTPEHASDDSEEEARQQSLMQQCSSGEVIRVQQRAPTSTQPVFTRRDSLRAFENSYSPGTIVSVATGQAWDGEEIDEDDEDSPVLIKKRQLAQKLEKLERAEAAVQQQEEEAQHRTWLALHQQEMRLRQREEQLRQREAAAQRKMEMAARLLEESTRLDYPKQIDDRELNELPQFIRKRPSSACAYPDFRQHEISGRTRASDTFKGADSSVGIGLGRSRSSATCDTTQHLHGSNPTRMLTSDLKISENMQRNCVSPHQLHTTRKSQSTSPSSVTQGPVVSQVDASTIDIPSAQARQTDSAKNNSLQQIHPDAFENFPSIEPTKVSRTYFRRNKLHNPPAKLHTDEMPSEVSDHIPRRSQSISPIVKAASNCPSHSTIHDDKHEVLVPQIIGNVTVTPLANTNHTPKPLSTVTPQQTGTPYQALQVSTPCSAFVHTISPHVGIPKNNSPHPSGTEAISSHDRSIDTISPSIEHKSVHPQSDSNNLVSSVQSLCSPDSNERSSVSSCISDGNPETPASLHADTVNESENETLPNLTQRTRADPQKLLVPEPHILNSAMSQPKKWSSKPFSLKYIGTFRKSAHEADSSKNSQLTVRILKVVSIPGNENQSANDDPANESQIKEEASIPNIKTETHELMRLHQDAPEACQQLEKEGTLNVEQNLMQEGSSKSPLPTHEDVQSPISLQHHSAVSGQQPICTLDSQPLTVFQKSVPPMESFSSHVLESEEPLTSTQSLLQSTIQKENESHNIQGAATTSLSLHTISSCQLIIPQTTSHCESQPQTHDQQCESSLIRTEQIDTNALFTQKEREMPEGLTSTGAILPDIQQVQEVKVFHQDPQLQSAMYLQPSTTGQVVKDYSEPSASHVTSQNQAQLVDNLISGQMVSLQHPQILGELDLKTGTFISRNPAILQSILSSSVTLPVGSSPSNSQSGTGLPRIPVTHTNTNASIKEVTVSVQGNSEELFSPQKGMEGETAFSENKFQQHMPVSIEQIQENNNYFDGGPVPSNSNEDFCNNTPDNVDNCNEENISGAFVECSNTQEARQNTDNDDLYNSVACSENSGIEDMNENVQTIEDTVSLHQQQEQVDQIPEQYLKDHDFMEDSDGDENIDIGVNDEVESDIQLIKESSKDSGVIHKESGQDITNSSNLVLQSEKPAFTRETSKDNTYIVQECEKYEESLNEESFTSNNVADGDGNVRTSVEGQSSVGDSSDIVTVASTGSLCSMAEISSTEQRESRLPHTGNGNSSVDDSLESSLSHNFEESEMIPRGRGKRRGRGGGKSHGRGIGRARESSLSDNFEESEMIPRGRGKRRGRGGGKSRGRGRGRGRNKGRSGDQLNDAHKTYARINHANVSHNKATEMVSDSQQDCRVNSVNKETKEVNCSVGNHTLNKDSMLQPANESAENLLLESSSICNAMLDETIIEKTRELPKENACNEPRRRKVSIMDSSSETEESVEHVSRGGRKVRLKDWWTGVVTEATLPRSRTGSGQKSPVRSPIRSPVRSSKPRGAAKSPTRRRILFGESEESEEQKVEERNREVKEMQGESDKTKKGRNKVKRTGNMEVVNNCHPADSTNDNIAPCDEEENRKVTRQRRGRRRKNEQVEDKSIQICKKGNEENEEGEEESSITVHTQEVEEEDGFIGPLPPGVNIERGLKGPMACDDMASLEKFEGTTKPKETEKKKPGRPRAKRIKKPAIVDVTPIENPGQNAVVCGRCELPFVSEKTFLSHSRLIHNGLARPKGQSQEFSDCEVKLIMISTLKVLKQLRCGVCYHTFTSLFGYRQHVLACGVPPELLNIVCRVCQRKIRYYYYDKHMKDKHALKKCPLETTGEETFTRGTRKAAATCKARLQAWKSNRGHDETSDARDEEEFHLKNVSKNYNESKQPLSESVMRTLEADLGMAGEVICPHDGCTLTFISLPKASNHFSRCMFAPTSFKCQLCDFYCMDKAKIHAHITSTHCNEVVRQLESSESESSGDENEEECKVLSRYSGHSKVSGCYRTPNNLFDPFIPALKMTVNFLSRNTSVTIFPEYTIQGSWRPLASDQTAPYVPSVTFSPKFRIEFAGEEKKSKTWQVLEMFHGVLEHGRGLLFGGGPITASAWCPLPPSISSTTCYQYLALHSIPDPDHEYKMQGSYTHAGLIQIWGFPQSKNKKEPPQFLLGIAHDYGNVWSLSWCPSGAYNTSDPNCSKSEKNLARLGLLAAGCSDGTVRIFSVPHPEALNIGETSRICKPPPSLTLSPSAKVGIVQCFKVDWCRSYGHQFVVGAISSGVVCVWDVLDVATSLLSSKNSQGNTVLRPVQSWHAHHGACTAAVFCPGSSGRCVLTGGSDRTYKFWDLNDTDVPLSVMRKGLVLDAMCLPHWPGGFLAFDDVFGLANTNTCYRESGFFSQPTCNVLSANAPVWSLAGSDWLNTVVQGDSSGHVVITPQQQLFKYTDNDKFPSRRKLPLLSVQLHDADGNAPVSFCPVITKKYAENKSAKKQNKSQSNQYQTGEQNDEDGLCPVTFEEFPRSYAASKDTHALVFSEEDQTNFRNISEDHLITVRRSDAMSPGPVTCYPLAAISSLAWNNNFGAHTKVFVGTQAGFGRLLEVSALHTPDVHQFFTKLKKKLMKQTGNNQANEWVDVIEK</sequence>
<feature type="compositionally biased region" description="Basic residues" evidence="7">
    <location>
        <begin position="1521"/>
        <end position="1539"/>
    </location>
</feature>
<proteinExistence type="predicted"/>
<evidence type="ECO:0000313" key="10">
    <source>
        <dbReference type="Proteomes" id="UP001292094"/>
    </source>
</evidence>
<dbReference type="Proteomes" id="UP001292094">
    <property type="component" value="Unassembled WGS sequence"/>
</dbReference>
<keyword evidence="4" id="KW-0479">Metal-binding</keyword>
<reference evidence="9" key="1">
    <citation type="submission" date="2023-11" db="EMBL/GenBank/DDBJ databases">
        <title>Genome assemblies of two species of porcelain crab, Petrolisthes cinctipes and Petrolisthes manimaculis (Anomura: Porcellanidae).</title>
        <authorList>
            <person name="Angst P."/>
        </authorList>
    </citation>
    <scope>NUCLEOTIDE SEQUENCE</scope>
    <source>
        <strain evidence="9">PB745_02</strain>
        <tissue evidence="9">Gill</tissue>
    </source>
</reference>
<evidence type="ECO:0000256" key="6">
    <source>
        <dbReference type="SAM" id="Coils"/>
    </source>
</evidence>
<feature type="region of interest" description="Disordered" evidence="7">
    <location>
        <begin position="1"/>
        <end position="22"/>
    </location>
</feature>
<dbReference type="GO" id="GO:0006383">
    <property type="term" value="P:transcription by RNA polymerase III"/>
    <property type="evidence" value="ECO:0007669"/>
    <property type="project" value="TreeGrafter"/>
</dbReference>
<feature type="region of interest" description="Disordered" evidence="7">
    <location>
        <begin position="1174"/>
        <end position="1196"/>
    </location>
</feature>
<feature type="region of interest" description="Disordered" evidence="7">
    <location>
        <begin position="860"/>
        <end position="880"/>
    </location>
</feature>
<feature type="compositionally biased region" description="Low complexity" evidence="7">
    <location>
        <begin position="1742"/>
        <end position="1759"/>
    </location>
</feature>
<dbReference type="PANTHER" id="PTHR15052:SF2">
    <property type="entry name" value="GENERAL TRANSCRIPTION FACTOR 3C POLYPEPTIDE 2"/>
    <property type="match status" value="1"/>
</dbReference>
<feature type="region of interest" description="Disordered" evidence="7">
    <location>
        <begin position="475"/>
        <end position="495"/>
    </location>
</feature>
<feature type="region of interest" description="Disordered" evidence="7">
    <location>
        <begin position="730"/>
        <end position="792"/>
    </location>
</feature>
<dbReference type="SMART" id="SM00355">
    <property type="entry name" value="ZnF_C2H2"/>
    <property type="match status" value="5"/>
</dbReference>
<dbReference type="PROSITE" id="PS00028">
    <property type="entry name" value="ZINC_FINGER_C2H2_1"/>
    <property type="match status" value="3"/>
</dbReference>
<feature type="compositionally biased region" description="Low complexity" evidence="7">
    <location>
        <begin position="1498"/>
        <end position="1509"/>
    </location>
</feature>
<dbReference type="InterPro" id="IPR001680">
    <property type="entry name" value="WD40_rpt"/>
</dbReference>
<keyword evidence="3" id="KW-0539">Nucleus</keyword>
<feature type="region of interest" description="Disordered" evidence="7">
    <location>
        <begin position="1732"/>
        <end position="1897"/>
    </location>
</feature>
<dbReference type="InterPro" id="IPR052416">
    <property type="entry name" value="GTF3C_component"/>
</dbReference>
<evidence type="ECO:0000256" key="5">
    <source>
        <dbReference type="PROSITE-ProRule" id="PRU00221"/>
    </source>
</evidence>
<organism evidence="9 10">
    <name type="scientific">Petrolisthes manimaculis</name>
    <dbReference type="NCBI Taxonomy" id="1843537"/>
    <lineage>
        <taxon>Eukaryota</taxon>
        <taxon>Metazoa</taxon>
        <taxon>Ecdysozoa</taxon>
        <taxon>Arthropoda</taxon>
        <taxon>Crustacea</taxon>
        <taxon>Multicrustacea</taxon>
        <taxon>Malacostraca</taxon>
        <taxon>Eumalacostraca</taxon>
        <taxon>Eucarida</taxon>
        <taxon>Decapoda</taxon>
        <taxon>Pleocyemata</taxon>
        <taxon>Anomura</taxon>
        <taxon>Galatheoidea</taxon>
        <taxon>Porcellanidae</taxon>
        <taxon>Petrolisthes</taxon>
    </lineage>
</organism>
<dbReference type="Gene3D" id="2.130.10.10">
    <property type="entry name" value="YVTN repeat-like/Quinoprotein amine dehydrogenase"/>
    <property type="match status" value="1"/>
</dbReference>
<feature type="domain" description="C2H2-type" evidence="8">
    <location>
        <begin position="88"/>
        <end position="116"/>
    </location>
</feature>
<feature type="region of interest" description="Disordered" evidence="7">
    <location>
        <begin position="1432"/>
        <end position="1462"/>
    </location>
</feature>
<dbReference type="SMART" id="SM00320">
    <property type="entry name" value="WD40"/>
    <property type="match status" value="3"/>
</dbReference>
<evidence type="ECO:0000256" key="4">
    <source>
        <dbReference type="PROSITE-ProRule" id="PRU00042"/>
    </source>
</evidence>
<name>A0AAE1UBC3_9EUCA</name>
<dbReference type="InterPro" id="IPR036322">
    <property type="entry name" value="WD40_repeat_dom_sf"/>
</dbReference>
<accession>A0AAE1UBC3</accession>
<feature type="compositionally biased region" description="Polar residues" evidence="7">
    <location>
        <begin position="780"/>
        <end position="792"/>
    </location>
</feature>
<keyword evidence="4" id="KW-0863">Zinc-finger</keyword>
<feature type="compositionally biased region" description="Polar residues" evidence="7">
    <location>
        <begin position="11"/>
        <end position="21"/>
    </location>
</feature>
<keyword evidence="6" id="KW-0175">Coiled coil</keyword>
<feature type="compositionally biased region" description="Polar residues" evidence="7">
    <location>
        <begin position="1174"/>
        <end position="1187"/>
    </location>
</feature>
<gene>
    <name evidence="9" type="ORF">Pmani_011148</name>
</gene>
<feature type="region of interest" description="Disordered" evidence="7">
    <location>
        <begin position="514"/>
        <end position="536"/>
    </location>
</feature>
<feature type="compositionally biased region" description="Polar residues" evidence="7">
    <location>
        <begin position="702"/>
        <end position="714"/>
    </location>
</feature>
<evidence type="ECO:0000313" key="9">
    <source>
        <dbReference type="EMBL" id="KAK4317793.1"/>
    </source>
</evidence>
<feature type="compositionally biased region" description="Basic and acidic residues" evidence="7">
    <location>
        <begin position="256"/>
        <end position="266"/>
    </location>
</feature>
<keyword evidence="10" id="KW-1185">Reference proteome</keyword>
<keyword evidence="2" id="KW-0804">Transcription</keyword>
<evidence type="ECO:0000256" key="1">
    <source>
        <dbReference type="ARBA" id="ARBA00004123"/>
    </source>
</evidence>
<feature type="region of interest" description="Disordered" evidence="7">
    <location>
        <begin position="63"/>
        <end position="82"/>
    </location>
</feature>
<dbReference type="PANTHER" id="PTHR15052">
    <property type="entry name" value="RNA POLYMERASE III TRANSCRIPTION INITIATION FACTOR COMPLEX SUBUNIT"/>
    <property type="match status" value="1"/>
</dbReference>
<keyword evidence="4" id="KW-0862">Zinc</keyword>
<feature type="compositionally biased region" description="Polar residues" evidence="7">
    <location>
        <begin position="1449"/>
        <end position="1462"/>
    </location>
</feature>
<feature type="region of interest" description="Disordered" evidence="7">
    <location>
        <begin position="1479"/>
        <end position="1590"/>
    </location>
</feature>
<feature type="compositionally biased region" description="Basic and acidic residues" evidence="7">
    <location>
        <begin position="1780"/>
        <end position="1800"/>
    </location>
</feature>
<dbReference type="InterPro" id="IPR015943">
    <property type="entry name" value="WD40/YVTN_repeat-like_dom_sf"/>
</dbReference>
<dbReference type="SUPFAM" id="SSF50978">
    <property type="entry name" value="WD40 repeat-like"/>
    <property type="match status" value="1"/>
</dbReference>
<dbReference type="GO" id="GO:0008270">
    <property type="term" value="F:zinc ion binding"/>
    <property type="evidence" value="ECO:0007669"/>
    <property type="project" value="UniProtKB-KW"/>
</dbReference>
<feature type="compositionally biased region" description="Basic residues" evidence="7">
    <location>
        <begin position="1559"/>
        <end position="1583"/>
    </location>
</feature>
<feature type="region of interest" description="Disordered" evidence="7">
    <location>
        <begin position="251"/>
        <end position="276"/>
    </location>
</feature>
<feature type="region of interest" description="Disordered" evidence="7">
    <location>
        <begin position="1919"/>
        <end position="1940"/>
    </location>
</feature>
<feature type="compositionally biased region" description="Polar residues" evidence="7">
    <location>
        <begin position="476"/>
        <end position="495"/>
    </location>
</feature>
<feature type="coiled-coil region" evidence="6">
    <location>
        <begin position="342"/>
        <end position="402"/>
    </location>
</feature>
<evidence type="ECO:0000256" key="7">
    <source>
        <dbReference type="SAM" id="MobiDB-lite"/>
    </source>
</evidence>
<feature type="compositionally biased region" description="Basic residues" evidence="7">
    <location>
        <begin position="1840"/>
        <end position="1850"/>
    </location>
</feature>
<dbReference type="PROSITE" id="PS50082">
    <property type="entry name" value="WD_REPEATS_2"/>
    <property type="match status" value="1"/>
</dbReference>
<dbReference type="GO" id="GO:0000127">
    <property type="term" value="C:transcription factor TFIIIC complex"/>
    <property type="evidence" value="ECO:0007669"/>
    <property type="project" value="TreeGrafter"/>
</dbReference>
<feature type="repeat" description="WD" evidence="5">
    <location>
        <begin position="2550"/>
        <end position="2593"/>
    </location>
</feature>
<feature type="compositionally biased region" description="Gly residues" evidence="7">
    <location>
        <begin position="1"/>
        <end position="10"/>
    </location>
</feature>
<evidence type="ECO:0000256" key="2">
    <source>
        <dbReference type="ARBA" id="ARBA00023163"/>
    </source>
</evidence>